<comment type="caution">
    <text evidence="5">The sequence shown here is derived from an EMBL/GenBank/DDBJ whole genome shotgun (WGS) entry which is preliminary data.</text>
</comment>
<gene>
    <name evidence="5" type="ORF">RUM44_009523</name>
</gene>
<keyword evidence="3" id="KW-0862">Zinc</keyword>
<proteinExistence type="predicted"/>
<evidence type="ECO:0000256" key="3">
    <source>
        <dbReference type="ARBA" id="ARBA00022833"/>
    </source>
</evidence>
<sequence length="563" mass="65589">MPELRTTPFDAPTTENSYCNTTDSNTERIKVVNKASCGEFIQLMNTQAKYETRGPKLVTSQKGNPMLFHVGYYYTRHNKRVKSSINWICSQYHNHRCRASCIIRRDGTLLAKGRHNHPPPENYLPEFFKRNHDEDHIIQSGDLKVLLSKRGKPKLFYQGYFYIRSNHRLKKSLHWKQLSREKIVVLVFVKITGEVGAELAVYWVRTELTYSEEFTSTIKEVKDYSPIMQLFEIQKKSHIEHIPITQYQVVTSQKGRPKIYHEGYNYIRNNRPTCKKAYWACSQYWTQIKCNVKAVLQEDGTLTLKDQSSLISEQVECIRREDCLLGKTTRGGRKVIFRTYEYKLNVFKYPKSKSKTFYWKCSTFAKTRLNFINKIGIQKIPVGTLSQSLTQSPLWNYYKLEETLDEASSDDVSEFSNGARAQGNFHVQRHTSPGVDQETQIDKTESHGDEFVAGYCTDYDLTTSRRGKLKIHHRGHFYINQYYSGSKAYRYWVCVKRYCKGRLNMDKEGRIMVRGEHTHSVNDTGILFTVVDGSDSSNSVEYLTPSNHRKVEQIILKTLVKSE</sequence>
<feature type="domain" description="FLYWCH-type" evidence="4">
    <location>
        <begin position="58"/>
        <end position="117"/>
    </location>
</feature>
<feature type="domain" description="FLYWCH-type" evidence="4">
    <location>
        <begin position="462"/>
        <end position="519"/>
    </location>
</feature>
<name>A0ABR1ASX5_POLSC</name>
<reference evidence="5 6" key="1">
    <citation type="submission" date="2023-09" db="EMBL/GenBank/DDBJ databases">
        <title>Genomes of two closely related lineages of the louse Polyplax serrata with different host specificities.</title>
        <authorList>
            <person name="Martinu J."/>
            <person name="Tarabai H."/>
            <person name="Stefka J."/>
            <person name="Hypsa V."/>
        </authorList>
    </citation>
    <scope>NUCLEOTIDE SEQUENCE [LARGE SCALE GENOMIC DNA]</scope>
    <source>
        <strain evidence="5">98ZLc_SE</strain>
    </source>
</reference>
<evidence type="ECO:0000256" key="1">
    <source>
        <dbReference type="ARBA" id="ARBA00022723"/>
    </source>
</evidence>
<keyword evidence="6" id="KW-1185">Reference proteome</keyword>
<accession>A0ABR1ASX5</accession>
<dbReference type="Gene3D" id="2.20.25.240">
    <property type="match status" value="3"/>
</dbReference>
<evidence type="ECO:0000259" key="4">
    <source>
        <dbReference type="Pfam" id="PF04500"/>
    </source>
</evidence>
<dbReference type="Pfam" id="PF04500">
    <property type="entry name" value="FLYWCH"/>
    <property type="match status" value="3"/>
</dbReference>
<keyword evidence="1" id="KW-0479">Metal-binding</keyword>
<evidence type="ECO:0000256" key="2">
    <source>
        <dbReference type="ARBA" id="ARBA00022771"/>
    </source>
</evidence>
<dbReference type="EMBL" id="JAWJWF010000045">
    <property type="protein sequence ID" value="KAK6627046.1"/>
    <property type="molecule type" value="Genomic_DNA"/>
</dbReference>
<evidence type="ECO:0000313" key="5">
    <source>
        <dbReference type="EMBL" id="KAK6627046.1"/>
    </source>
</evidence>
<dbReference type="InterPro" id="IPR007588">
    <property type="entry name" value="Znf_FLYWCH"/>
</dbReference>
<organism evidence="5 6">
    <name type="scientific">Polyplax serrata</name>
    <name type="common">Common mouse louse</name>
    <dbReference type="NCBI Taxonomy" id="468196"/>
    <lineage>
        <taxon>Eukaryota</taxon>
        <taxon>Metazoa</taxon>
        <taxon>Ecdysozoa</taxon>
        <taxon>Arthropoda</taxon>
        <taxon>Hexapoda</taxon>
        <taxon>Insecta</taxon>
        <taxon>Pterygota</taxon>
        <taxon>Neoptera</taxon>
        <taxon>Paraneoptera</taxon>
        <taxon>Psocodea</taxon>
        <taxon>Troctomorpha</taxon>
        <taxon>Phthiraptera</taxon>
        <taxon>Anoplura</taxon>
        <taxon>Polyplacidae</taxon>
        <taxon>Polyplax</taxon>
    </lineage>
</organism>
<keyword evidence="2" id="KW-0863">Zinc-finger</keyword>
<protein>
    <recommendedName>
        <fullName evidence="4">FLYWCH-type domain-containing protein</fullName>
    </recommendedName>
</protein>
<evidence type="ECO:0000313" key="6">
    <source>
        <dbReference type="Proteomes" id="UP001359485"/>
    </source>
</evidence>
<dbReference type="Proteomes" id="UP001359485">
    <property type="component" value="Unassembled WGS sequence"/>
</dbReference>
<feature type="domain" description="FLYWCH-type" evidence="4">
    <location>
        <begin position="250"/>
        <end position="300"/>
    </location>
</feature>